<dbReference type="InterPro" id="IPR020556">
    <property type="entry name" value="Amidase_CS"/>
</dbReference>
<reference evidence="5 6" key="1">
    <citation type="journal article" date="2014" name="Int. J. Syst. Evol. Microbiol.">
        <title>Nocardia vulneris sp. nov., isolated from wounds of human patients in North America.</title>
        <authorList>
            <person name="Lasker B.A."/>
            <person name="Bell M."/>
            <person name="Klenk H.P."/>
            <person name="Sproer C."/>
            <person name="Schumann C."/>
            <person name="Schumann P."/>
            <person name="Brown J.M."/>
        </authorList>
    </citation>
    <scope>NUCLEOTIDE SEQUENCE [LARGE SCALE GENOMIC DNA]</scope>
    <source>
        <strain evidence="5 6">W9851</strain>
    </source>
</reference>
<proteinExistence type="inferred from homology"/>
<evidence type="ECO:0000313" key="6">
    <source>
        <dbReference type="Proteomes" id="UP000031364"/>
    </source>
</evidence>
<evidence type="ECO:0000313" key="5">
    <source>
        <dbReference type="EMBL" id="KIA61003.1"/>
    </source>
</evidence>
<dbReference type="InterPro" id="IPR023631">
    <property type="entry name" value="Amidase_dom"/>
</dbReference>
<comment type="caution">
    <text evidence="5">The sequence shown here is derived from an EMBL/GenBank/DDBJ whole genome shotgun (WGS) entry which is preliminary data.</text>
</comment>
<evidence type="ECO:0000256" key="1">
    <source>
        <dbReference type="ARBA" id="ARBA00001311"/>
    </source>
</evidence>
<comment type="catalytic activity">
    <reaction evidence="1">
        <text>a monocarboxylic acid amide + H2O = a monocarboxylate + NH4(+)</text>
        <dbReference type="Rhea" id="RHEA:12020"/>
        <dbReference type="ChEBI" id="CHEBI:15377"/>
        <dbReference type="ChEBI" id="CHEBI:28938"/>
        <dbReference type="ChEBI" id="CHEBI:35757"/>
        <dbReference type="ChEBI" id="CHEBI:83628"/>
        <dbReference type="EC" id="3.5.1.4"/>
    </reaction>
</comment>
<dbReference type="InterPro" id="IPR000120">
    <property type="entry name" value="Amidase"/>
</dbReference>
<evidence type="ECO:0000259" key="4">
    <source>
        <dbReference type="Pfam" id="PF01425"/>
    </source>
</evidence>
<comment type="similarity">
    <text evidence="2">Belongs to the amidase family.</text>
</comment>
<keyword evidence="6" id="KW-1185">Reference proteome</keyword>
<dbReference type="PROSITE" id="PS00571">
    <property type="entry name" value="AMIDASES"/>
    <property type="match status" value="1"/>
</dbReference>
<dbReference type="PANTHER" id="PTHR11895">
    <property type="entry name" value="TRANSAMIDASE"/>
    <property type="match status" value="1"/>
</dbReference>
<accession>A0ABR4Z726</accession>
<dbReference type="RefSeq" id="WP_043678624.1">
    <property type="nucleotide sequence ID" value="NZ_BDCI01000001.1"/>
</dbReference>
<evidence type="ECO:0000256" key="3">
    <source>
        <dbReference type="ARBA" id="ARBA00012922"/>
    </source>
</evidence>
<dbReference type="EC" id="3.5.1.4" evidence="3"/>
<evidence type="ECO:0000256" key="2">
    <source>
        <dbReference type="ARBA" id="ARBA00009199"/>
    </source>
</evidence>
<dbReference type="Gene3D" id="3.90.1300.10">
    <property type="entry name" value="Amidase signature (AS) domain"/>
    <property type="match status" value="1"/>
</dbReference>
<feature type="domain" description="Amidase" evidence="4">
    <location>
        <begin position="27"/>
        <end position="473"/>
    </location>
</feature>
<gene>
    <name evidence="5" type="ORF">FG87_33730</name>
</gene>
<sequence length="494" mass="51003">MRYNEYRTYDAVGLAELVAKGEVQPAELLHVALDRCAQVDPGINAVSLLMAEAGRAAAAAPSTGPFAGVPFLLKDLGQDFAGYPTSAGTGPLRKIDATHHSIVVQRWIDAGLVVFGKTTTPEFGAVAVTETGTFGATRNPWDLDRSPGGSSGGAAAAVAAGIVPMAGASDGGGSIRVPAACTGLFGLKPGRGMVPAGPDAAENIFGASTSGVLSRSVRDTAVMLDVLSAPDPGGPYLSARAEQPYATAVHTSPRRLRIGFSSESPLGTTVHAEAVRAVEHTAALLEQLGHHVEPAAPRIDGEQLAHDFMAVWTANLATKLAKARRISGAPDSAFDITTRAAAAAGRAQTVTALLEAHEGWNTHGRALAAFHDSYDLWLTPTIAAPPLRIGQTKPPAPLAKILGALLEVGAGPAITRSPVYRKIVRANLTPVPFTPLANVTGRPAMSVPLHRTADGLPLGSQFVGALGGEFLLLQLAAQLETAQPWAQLEPPEPA</sequence>
<protein>
    <recommendedName>
        <fullName evidence="3">amidase</fullName>
        <ecNumber evidence="3">3.5.1.4</ecNumber>
    </recommendedName>
</protein>
<name>A0ABR4Z726_9NOCA</name>
<dbReference type="SUPFAM" id="SSF75304">
    <property type="entry name" value="Amidase signature (AS) enzymes"/>
    <property type="match status" value="1"/>
</dbReference>
<dbReference type="Proteomes" id="UP000031364">
    <property type="component" value="Unassembled WGS sequence"/>
</dbReference>
<dbReference type="PANTHER" id="PTHR11895:SF7">
    <property type="entry name" value="GLUTAMYL-TRNA(GLN) AMIDOTRANSFERASE SUBUNIT A, MITOCHONDRIAL"/>
    <property type="match status" value="1"/>
</dbReference>
<organism evidence="5 6">
    <name type="scientific">Nocardia vulneris</name>
    <dbReference type="NCBI Taxonomy" id="1141657"/>
    <lineage>
        <taxon>Bacteria</taxon>
        <taxon>Bacillati</taxon>
        <taxon>Actinomycetota</taxon>
        <taxon>Actinomycetes</taxon>
        <taxon>Mycobacteriales</taxon>
        <taxon>Nocardiaceae</taxon>
        <taxon>Nocardia</taxon>
    </lineage>
</organism>
<dbReference type="EMBL" id="JNFP01000054">
    <property type="protein sequence ID" value="KIA61003.1"/>
    <property type="molecule type" value="Genomic_DNA"/>
</dbReference>
<dbReference type="Pfam" id="PF01425">
    <property type="entry name" value="Amidase"/>
    <property type="match status" value="1"/>
</dbReference>
<dbReference type="InterPro" id="IPR036928">
    <property type="entry name" value="AS_sf"/>
</dbReference>